<comment type="caution">
    <text evidence="1">The sequence shown here is derived from an EMBL/GenBank/DDBJ whole genome shotgun (WGS) entry which is preliminary data.</text>
</comment>
<reference evidence="1" key="1">
    <citation type="submission" date="2019-04" db="EMBL/GenBank/DDBJ databases">
        <title>Microbes associate with the intestines of laboratory mice.</title>
        <authorList>
            <person name="Navarre W."/>
            <person name="Wong E."/>
            <person name="Huang K.C."/>
            <person name="Tropini C."/>
            <person name="Ng K."/>
            <person name="Yu B."/>
        </authorList>
    </citation>
    <scope>NUCLEOTIDE SEQUENCE</scope>
    <source>
        <strain evidence="1">NM86_A22</strain>
    </source>
</reference>
<evidence type="ECO:0000313" key="2">
    <source>
        <dbReference type="Proteomes" id="UP000305401"/>
    </source>
</evidence>
<protein>
    <submittedName>
        <fullName evidence="1">Uncharacterized protein</fullName>
    </submittedName>
</protein>
<sequence length="70" mass="7871">MENETKKNSRITNVSNALYDSMLVNEIEKRLESDPLMPGGLIELETDNDGIVPLCLWNEYSCSGELIVKP</sequence>
<dbReference type="EMBL" id="SSTG01000231">
    <property type="protein sequence ID" value="THG40388.1"/>
    <property type="molecule type" value="Genomic_DNA"/>
</dbReference>
<organism evidence="1 2">
    <name type="scientific">Muribaculum caecicola</name>
    <dbReference type="NCBI Taxonomy" id="3038144"/>
    <lineage>
        <taxon>Bacteria</taxon>
        <taxon>Pseudomonadati</taxon>
        <taxon>Bacteroidota</taxon>
        <taxon>Bacteroidia</taxon>
        <taxon>Bacteroidales</taxon>
        <taxon>Muribaculaceae</taxon>
        <taxon>Muribaculum</taxon>
    </lineage>
</organism>
<accession>A0AC61S2H5</accession>
<evidence type="ECO:0000313" key="1">
    <source>
        <dbReference type="EMBL" id="THG40388.1"/>
    </source>
</evidence>
<proteinExistence type="predicted"/>
<name>A0AC61S2H5_9BACT</name>
<keyword evidence="2" id="KW-1185">Reference proteome</keyword>
<gene>
    <name evidence="1" type="ORF">E5990_10975</name>
</gene>
<dbReference type="Proteomes" id="UP000305401">
    <property type="component" value="Unassembled WGS sequence"/>
</dbReference>